<dbReference type="Proteomes" id="UP001152799">
    <property type="component" value="Chromosome 10"/>
</dbReference>
<evidence type="ECO:0008006" key="5">
    <source>
        <dbReference type="Google" id="ProtNLM"/>
    </source>
</evidence>
<dbReference type="EMBL" id="OU892286">
    <property type="protein sequence ID" value="CAG9761360.1"/>
    <property type="molecule type" value="Genomic_DNA"/>
</dbReference>
<dbReference type="AlphaFoldDB" id="A0A9N9MGK5"/>
<proteinExistence type="predicted"/>
<evidence type="ECO:0000313" key="3">
    <source>
        <dbReference type="EMBL" id="CAG9761360.1"/>
    </source>
</evidence>
<feature type="compositionally biased region" description="Basic residues" evidence="2">
    <location>
        <begin position="183"/>
        <end position="196"/>
    </location>
</feature>
<name>A0A9N9MGK5_9CUCU</name>
<reference evidence="3" key="1">
    <citation type="submission" date="2022-01" db="EMBL/GenBank/DDBJ databases">
        <authorList>
            <person name="King R."/>
        </authorList>
    </citation>
    <scope>NUCLEOTIDE SEQUENCE</scope>
</reference>
<feature type="region of interest" description="Disordered" evidence="2">
    <location>
        <begin position="172"/>
        <end position="228"/>
    </location>
</feature>
<accession>A0A9N9MGK5</accession>
<evidence type="ECO:0000256" key="2">
    <source>
        <dbReference type="SAM" id="MobiDB-lite"/>
    </source>
</evidence>
<evidence type="ECO:0000313" key="4">
    <source>
        <dbReference type="Proteomes" id="UP001152799"/>
    </source>
</evidence>
<keyword evidence="1" id="KW-0175">Coiled coil</keyword>
<feature type="coiled-coil region" evidence="1">
    <location>
        <begin position="344"/>
        <end position="374"/>
    </location>
</feature>
<keyword evidence="4" id="KW-1185">Reference proteome</keyword>
<feature type="compositionally biased region" description="Basic and acidic residues" evidence="2">
    <location>
        <begin position="1"/>
        <end position="19"/>
    </location>
</feature>
<protein>
    <recommendedName>
        <fullName evidence="5">Swi5-dependent recombination DNA repair protein 1 homolog</fullName>
    </recommendedName>
</protein>
<feature type="region of interest" description="Disordered" evidence="2">
    <location>
        <begin position="56"/>
        <end position="129"/>
    </location>
</feature>
<feature type="compositionally biased region" description="Low complexity" evidence="2">
    <location>
        <begin position="64"/>
        <end position="75"/>
    </location>
</feature>
<dbReference type="OrthoDB" id="10051617at2759"/>
<evidence type="ECO:0000256" key="1">
    <source>
        <dbReference type="SAM" id="Coils"/>
    </source>
</evidence>
<sequence length="433" mass="48739">MPTPKESKSNTKDGKDPNHHTTPKNYITSGIGKHFLTPCRRIGLSRKTPNSNALDIFKAKNDGTSTPTPKSSIITEQDIISTPINRDKLSSVASKSRTNNDKDIACTPNNLDDTPKPEPKSKGKARTSVRTKKIIACDAVEIDNIVHDSINVTPAAKIGTLDIPKENKNLADVSIKESEPKKNTRKSLKKPIKKTKNNNNNDELRGTNDKKKLRVSVQKSDSCSDLSDEDFKPSLKLTSRKRNRINSDSDSDDLPLKSLIETEAEIHDPPVKRCIDFNEQKSDESDFKGFKHSPNTKKLIIKINNSTKTKKPDAKRIIPKKTFSTEDSDDEMFTSTPDEDKKQSENLLELVTSVEKEVKQKEDLLEKLKQAEVYRKRHCPEKLQQSIDLWLKGCNESLDDLLIIVQKKGPRDMNMLLKELHISDEIAAKLKAK</sequence>
<gene>
    <name evidence="3" type="ORF">CEUTPL_LOCUS2065</name>
</gene>
<feature type="region of interest" description="Disordered" evidence="2">
    <location>
        <begin position="1"/>
        <end position="32"/>
    </location>
</feature>
<organism evidence="3 4">
    <name type="scientific">Ceutorhynchus assimilis</name>
    <name type="common">cabbage seed weevil</name>
    <dbReference type="NCBI Taxonomy" id="467358"/>
    <lineage>
        <taxon>Eukaryota</taxon>
        <taxon>Metazoa</taxon>
        <taxon>Ecdysozoa</taxon>
        <taxon>Arthropoda</taxon>
        <taxon>Hexapoda</taxon>
        <taxon>Insecta</taxon>
        <taxon>Pterygota</taxon>
        <taxon>Neoptera</taxon>
        <taxon>Endopterygota</taxon>
        <taxon>Coleoptera</taxon>
        <taxon>Polyphaga</taxon>
        <taxon>Cucujiformia</taxon>
        <taxon>Curculionidae</taxon>
        <taxon>Ceutorhynchinae</taxon>
        <taxon>Ceutorhynchus</taxon>
    </lineage>
</organism>
<feature type="compositionally biased region" description="Basic and acidic residues" evidence="2">
    <location>
        <begin position="172"/>
        <end position="182"/>
    </location>
</feature>